<accession>A0A1F7GZR6</accession>
<feature type="transmembrane region" description="Helical" evidence="6">
    <location>
        <begin position="325"/>
        <end position="345"/>
    </location>
</feature>
<keyword evidence="5 6" id="KW-0472">Membrane</keyword>
<evidence type="ECO:0000256" key="1">
    <source>
        <dbReference type="ARBA" id="ARBA00004141"/>
    </source>
</evidence>
<dbReference type="EMBL" id="MFZO01000031">
    <property type="protein sequence ID" value="OGK24627.1"/>
    <property type="molecule type" value="Genomic_DNA"/>
</dbReference>
<dbReference type="PANTHER" id="PTHR11706:SF33">
    <property type="entry name" value="NATURAL RESISTANCE-ASSOCIATED MACROPHAGE PROTEIN 2"/>
    <property type="match status" value="1"/>
</dbReference>
<dbReference type="GO" id="GO:0005886">
    <property type="term" value="C:plasma membrane"/>
    <property type="evidence" value="ECO:0007669"/>
    <property type="project" value="TreeGrafter"/>
</dbReference>
<comment type="caution">
    <text evidence="7">The sequence shown here is derived from an EMBL/GenBank/DDBJ whole genome shotgun (WGS) entry which is preliminary data.</text>
</comment>
<feature type="transmembrane region" description="Helical" evidence="6">
    <location>
        <begin position="351"/>
        <end position="371"/>
    </location>
</feature>
<evidence type="ECO:0000256" key="5">
    <source>
        <dbReference type="ARBA" id="ARBA00023136"/>
    </source>
</evidence>
<comment type="subcellular location">
    <subcellularLocation>
        <location evidence="1">Membrane</location>
        <topology evidence="1">Multi-pass membrane protein</topology>
    </subcellularLocation>
</comment>
<dbReference type="GO" id="GO:0015086">
    <property type="term" value="F:cadmium ion transmembrane transporter activity"/>
    <property type="evidence" value="ECO:0007669"/>
    <property type="project" value="TreeGrafter"/>
</dbReference>
<dbReference type="Pfam" id="PF01566">
    <property type="entry name" value="Nramp"/>
    <property type="match status" value="1"/>
</dbReference>
<evidence type="ECO:0000256" key="2">
    <source>
        <dbReference type="ARBA" id="ARBA00022448"/>
    </source>
</evidence>
<dbReference type="PANTHER" id="PTHR11706">
    <property type="entry name" value="SOLUTE CARRIER PROTEIN FAMILY 11 MEMBER"/>
    <property type="match status" value="1"/>
</dbReference>
<feature type="transmembrane region" description="Helical" evidence="6">
    <location>
        <begin position="192"/>
        <end position="216"/>
    </location>
</feature>
<sequence length="416" mass="46005">MRFLWSKYKYKLFLFFSVFGPATIAAISDNDAAGVATYSLAGAKFGYSILFILVPVTVLLAVTQEMGVRIALVTGKGLGDLIRERYGIRMTIIVFTVLMIANVGTVIANFAALKAALNMFNLPILPLFVIILLGIVLFVSKGDYKTNQRLFLLAVVLYFSYVISAFKSNVNWSQAILSMINPGVIQLNKEYIFASIAVLGTTITPWGQFFVNSFLIDKKLTSDKLKYSQLETYFGSILTDFFSFFMIVATAATLFSHGIKLESGEQAALAIKPFAGELASVLFGFGFINAALMGIIIISLTSAYAFSEFFGYTGSLDAPFEKGKIFYGIFILQLLVGAVVVILPFISIFQIVFFTQSFNGILLPFVFYFLLKFTNNRELMGSHINTKWYNIFAIISTIVIIFAALFVVLGSFLSLL</sequence>
<feature type="transmembrane region" description="Helical" evidence="6">
    <location>
        <begin position="237"/>
        <end position="259"/>
    </location>
</feature>
<evidence type="ECO:0000313" key="7">
    <source>
        <dbReference type="EMBL" id="OGK24627.1"/>
    </source>
</evidence>
<evidence type="ECO:0000256" key="4">
    <source>
        <dbReference type="ARBA" id="ARBA00022989"/>
    </source>
</evidence>
<keyword evidence="4 6" id="KW-1133">Transmembrane helix</keyword>
<dbReference type="AlphaFoldDB" id="A0A1F7GZR6"/>
<keyword evidence="2" id="KW-0813">Transport</keyword>
<feature type="transmembrane region" description="Helical" evidence="6">
    <location>
        <begin position="119"/>
        <end position="139"/>
    </location>
</feature>
<evidence type="ECO:0000256" key="6">
    <source>
        <dbReference type="SAM" id="Phobius"/>
    </source>
</evidence>
<feature type="transmembrane region" description="Helical" evidence="6">
    <location>
        <begin position="49"/>
        <end position="72"/>
    </location>
</feature>
<dbReference type="InterPro" id="IPR001046">
    <property type="entry name" value="NRAMP_fam"/>
</dbReference>
<proteinExistence type="predicted"/>
<evidence type="ECO:0000256" key="3">
    <source>
        <dbReference type="ARBA" id="ARBA00022692"/>
    </source>
</evidence>
<name>A0A1F7GZR6_9BACT</name>
<protein>
    <recommendedName>
        <fullName evidence="9">Mn transporter</fullName>
    </recommendedName>
</protein>
<feature type="transmembrane region" description="Helical" evidence="6">
    <location>
        <begin position="151"/>
        <end position="172"/>
    </location>
</feature>
<dbReference type="GO" id="GO:0034755">
    <property type="term" value="P:iron ion transmembrane transport"/>
    <property type="evidence" value="ECO:0007669"/>
    <property type="project" value="TreeGrafter"/>
</dbReference>
<feature type="transmembrane region" description="Helical" evidence="6">
    <location>
        <begin position="279"/>
        <end position="304"/>
    </location>
</feature>
<organism evidence="7 8">
    <name type="scientific">Candidatus Roizmanbacteria bacterium RIFCSPHIGHO2_02_FULL_38_11</name>
    <dbReference type="NCBI Taxonomy" id="1802039"/>
    <lineage>
        <taxon>Bacteria</taxon>
        <taxon>Candidatus Roizmaniibacteriota</taxon>
    </lineage>
</organism>
<evidence type="ECO:0000313" key="8">
    <source>
        <dbReference type="Proteomes" id="UP000177913"/>
    </source>
</evidence>
<gene>
    <name evidence="7" type="ORF">A3C25_01450</name>
</gene>
<evidence type="ECO:0008006" key="9">
    <source>
        <dbReference type="Google" id="ProtNLM"/>
    </source>
</evidence>
<feature type="transmembrane region" description="Helical" evidence="6">
    <location>
        <begin position="92"/>
        <end position="113"/>
    </location>
</feature>
<reference evidence="7 8" key="1">
    <citation type="journal article" date="2016" name="Nat. Commun.">
        <title>Thousands of microbial genomes shed light on interconnected biogeochemical processes in an aquifer system.</title>
        <authorList>
            <person name="Anantharaman K."/>
            <person name="Brown C.T."/>
            <person name="Hug L.A."/>
            <person name="Sharon I."/>
            <person name="Castelle C.J."/>
            <person name="Probst A.J."/>
            <person name="Thomas B.C."/>
            <person name="Singh A."/>
            <person name="Wilkins M.J."/>
            <person name="Karaoz U."/>
            <person name="Brodie E.L."/>
            <person name="Williams K.H."/>
            <person name="Hubbard S.S."/>
            <person name="Banfield J.F."/>
        </authorList>
    </citation>
    <scope>NUCLEOTIDE SEQUENCE [LARGE SCALE GENOMIC DNA]</scope>
</reference>
<keyword evidence="3 6" id="KW-0812">Transmembrane</keyword>
<dbReference type="GO" id="GO:0005384">
    <property type="term" value="F:manganese ion transmembrane transporter activity"/>
    <property type="evidence" value="ECO:0007669"/>
    <property type="project" value="TreeGrafter"/>
</dbReference>
<dbReference type="Proteomes" id="UP000177913">
    <property type="component" value="Unassembled WGS sequence"/>
</dbReference>
<feature type="transmembrane region" description="Helical" evidence="6">
    <location>
        <begin position="391"/>
        <end position="413"/>
    </location>
</feature>